<dbReference type="Pfam" id="PF00501">
    <property type="entry name" value="AMP-binding"/>
    <property type="match status" value="1"/>
</dbReference>
<dbReference type="Proteomes" id="UP000654345">
    <property type="component" value="Unassembled WGS sequence"/>
</dbReference>
<dbReference type="Gene3D" id="3.30.559.30">
    <property type="entry name" value="Nonribosomal peptide synthetase, condensation domain"/>
    <property type="match status" value="1"/>
</dbReference>
<evidence type="ECO:0008006" key="5">
    <source>
        <dbReference type="Google" id="ProtNLM"/>
    </source>
</evidence>
<dbReference type="RefSeq" id="WP_201373068.1">
    <property type="nucleotide sequence ID" value="NZ_BNJG01000002.1"/>
</dbReference>
<reference evidence="3 4" key="1">
    <citation type="journal article" date="2021" name="Int. J. Syst. Evol. Microbiol.">
        <title>Reticulibacter mediterranei gen. nov., sp. nov., within the new family Reticulibacteraceae fam. nov., and Ktedonospora formicarum gen. nov., sp. nov., Ktedonobacter robiniae sp. nov., Dictyobacter formicarum sp. nov. and Dictyobacter arantiisoli sp. nov., belonging to the class Ktedonobacteria.</title>
        <authorList>
            <person name="Yabe S."/>
            <person name="Zheng Y."/>
            <person name="Wang C.M."/>
            <person name="Sakai Y."/>
            <person name="Abe K."/>
            <person name="Yokota A."/>
            <person name="Donadio S."/>
            <person name="Cavaletti L."/>
            <person name="Monciardini P."/>
        </authorList>
    </citation>
    <scope>NUCLEOTIDE SEQUENCE [LARGE SCALE GENOMIC DNA]</scope>
    <source>
        <strain evidence="3 4">SOSP1-30</strain>
    </source>
</reference>
<feature type="domain" description="Condensation" evidence="2">
    <location>
        <begin position="48"/>
        <end position="490"/>
    </location>
</feature>
<evidence type="ECO:0000313" key="3">
    <source>
        <dbReference type="EMBL" id="GHO56594.1"/>
    </source>
</evidence>
<protein>
    <recommendedName>
        <fullName evidence="5">Non-ribosomal peptide synthetase</fullName>
    </recommendedName>
</protein>
<dbReference type="PANTHER" id="PTHR45527:SF1">
    <property type="entry name" value="FATTY ACID SYNTHASE"/>
    <property type="match status" value="1"/>
</dbReference>
<comment type="caution">
    <text evidence="3">The sequence shown here is derived from an EMBL/GenBank/DDBJ whole genome shotgun (WGS) entry which is preliminary data.</text>
</comment>
<dbReference type="Gene3D" id="3.30.559.10">
    <property type="entry name" value="Chloramphenicol acetyltransferase-like domain"/>
    <property type="match status" value="1"/>
</dbReference>
<dbReference type="Gene3D" id="3.40.50.980">
    <property type="match status" value="2"/>
</dbReference>
<sequence>MEPNDMSQEQAFSEQQGELLALLLAEEGFNVSVRPPITRGAYNDGSPIPLAYEQEPLWFLAQLEPNNPFYNVPLVLRLEGSLQVDALEASLNFLIARHESLRTSFHEQEGRPYQVVEQDVKLSLPLLDLSAQNRAEREEALRLAVQQEADTTFDLETAPLVRALLLRCQLEEHYLLFTAHHLVFDGWSLEIFFRELKALYQARVTGMSVQLSPLPIQYADYARWQREWLQGEALAEELAFWQREVAGAPTSLDLPTSLPRTGVPGFQGASQKFMLSETLTDQLKAFTRQEGCTLYMVLLAGLEVVLSRYSRQQDFLLGMPVHTRRQVEAEDLIGMLVNTLVVRADVQGEPNGRELVQRVRERLLTAQGHAELPLEKLVEVLRPERVGSATPLVQVAFAWEELPPESQELGPGLRLHVEPWASHTAKFELTVLAWETPKGIEGLLEYNTALHDAASIMRLCEHWLAVLQGLVADPEQSVMQLGMLSESERALQIVEWNQTAQAFPRERCVHTFVEEQARVRPGDIAVSDEMGELSYGELNERANRLAHYLREQGVGPEVRVGVCLPRSIELVVALLAVLKAGGAYVPLDPGYPRERLAYMLKDSGAFLVLSRKDLQADLSEAGSRVLALDALDAVLSPYPVTNVASGVGATNLAYVMYTSGSTGLPKGVQVTHRNIVDLVYAPTYVALSAQDRVGGASSVAFDALTFEIWAALTHGARLMCLSQEALLQPQALASTLRQQEITTLFLTTALVNQIAQQEPTAFSSLQTLLVGGEAVEPRWIRAIQQVGAPGRLRHIYGPTECTTYALSFQVEFVAEEEATIPIGRPIGNTRAYVLDAYQQLVPIGVIGELYLGGEGLARGYLNQPVLTAERFVPDPFSEEEGARLYRTGTW</sequence>
<dbReference type="Pfam" id="PF00668">
    <property type="entry name" value="Condensation"/>
    <property type="match status" value="1"/>
</dbReference>
<dbReference type="SUPFAM" id="SSF56801">
    <property type="entry name" value="Acetyl-CoA synthetase-like"/>
    <property type="match status" value="1"/>
</dbReference>
<dbReference type="InterPro" id="IPR000873">
    <property type="entry name" value="AMP-dep_synth/lig_dom"/>
</dbReference>
<dbReference type="SUPFAM" id="SSF52777">
    <property type="entry name" value="CoA-dependent acyltransferases"/>
    <property type="match status" value="2"/>
</dbReference>
<dbReference type="PROSITE" id="PS00455">
    <property type="entry name" value="AMP_BINDING"/>
    <property type="match status" value="1"/>
</dbReference>
<evidence type="ECO:0000259" key="1">
    <source>
        <dbReference type="Pfam" id="PF00501"/>
    </source>
</evidence>
<dbReference type="InterPro" id="IPR001242">
    <property type="entry name" value="Condensation_dom"/>
</dbReference>
<dbReference type="InterPro" id="IPR023213">
    <property type="entry name" value="CAT-like_dom_sf"/>
</dbReference>
<dbReference type="InterPro" id="IPR020845">
    <property type="entry name" value="AMP-binding_CS"/>
</dbReference>
<organism evidence="3 4">
    <name type="scientific">Ktedonobacter robiniae</name>
    <dbReference type="NCBI Taxonomy" id="2778365"/>
    <lineage>
        <taxon>Bacteria</taxon>
        <taxon>Bacillati</taxon>
        <taxon>Chloroflexota</taxon>
        <taxon>Ktedonobacteria</taxon>
        <taxon>Ktedonobacterales</taxon>
        <taxon>Ktedonobacteraceae</taxon>
        <taxon>Ktedonobacter</taxon>
    </lineage>
</organism>
<dbReference type="CDD" id="cd19531">
    <property type="entry name" value="LCL_NRPS-like"/>
    <property type="match status" value="1"/>
</dbReference>
<keyword evidence="4" id="KW-1185">Reference proteome</keyword>
<gene>
    <name evidence="3" type="ORF">KSB_50690</name>
</gene>
<dbReference type="NCBIfam" id="TIGR01733">
    <property type="entry name" value="AA-adenyl-dom"/>
    <property type="match status" value="1"/>
</dbReference>
<feature type="domain" description="AMP-dependent synthetase/ligase" evidence="1">
    <location>
        <begin position="514"/>
        <end position="861"/>
    </location>
</feature>
<evidence type="ECO:0000313" key="4">
    <source>
        <dbReference type="Proteomes" id="UP000654345"/>
    </source>
</evidence>
<name>A0ABQ3UUS5_9CHLR</name>
<dbReference type="EMBL" id="BNJG01000002">
    <property type="protein sequence ID" value="GHO56594.1"/>
    <property type="molecule type" value="Genomic_DNA"/>
</dbReference>
<evidence type="ECO:0000259" key="2">
    <source>
        <dbReference type="Pfam" id="PF00668"/>
    </source>
</evidence>
<accession>A0ABQ3UUS5</accession>
<dbReference type="Gene3D" id="2.30.38.10">
    <property type="entry name" value="Luciferase, Domain 3"/>
    <property type="match status" value="1"/>
</dbReference>
<dbReference type="PANTHER" id="PTHR45527">
    <property type="entry name" value="NONRIBOSOMAL PEPTIDE SYNTHETASE"/>
    <property type="match status" value="1"/>
</dbReference>
<proteinExistence type="predicted"/>
<dbReference type="InterPro" id="IPR010071">
    <property type="entry name" value="AA_adenyl_dom"/>
</dbReference>